<evidence type="ECO:0000259" key="3">
    <source>
        <dbReference type="Pfam" id="PF00501"/>
    </source>
</evidence>
<dbReference type="EMBL" id="PHFW01000003">
    <property type="protein sequence ID" value="PQM26993.1"/>
    <property type="molecule type" value="Genomic_DNA"/>
</dbReference>
<dbReference type="PANTHER" id="PTHR43201:SF5">
    <property type="entry name" value="MEDIUM-CHAIN ACYL-COA LIGASE ACSF2, MITOCHONDRIAL"/>
    <property type="match status" value="1"/>
</dbReference>
<evidence type="ECO:0000259" key="4">
    <source>
        <dbReference type="Pfam" id="PF13193"/>
    </source>
</evidence>
<dbReference type="Gene3D" id="3.30.300.30">
    <property type="match status" value="1"/>
</dbReference>
<dbReference type="OrthoDB" id="9803968at2"/>
<comment type="similarity">
    <text evidence="1">Belongs to the ATP-dependent AMP-binding enzyme family.</text>
</comment>
<dbReference type="SUPFAM" id="SSF56801">
    <property type="entry name" value="Acetyl-CoA synthetase-like"/>
    <property type="match status" value="1"/>
</dbReference>
<gene>
    <name evidence="5" type="ORF">CVO77_18685</name>
</gene>
<name>A0A2S8B3R5_9SPHN</name>
<evidence type="ECO:0000256" key="2">
    <source>
        <dbReference type="ARBA" id="ARBA00022598"/>
    </source>
</evidence>
<evidence type="ECO:0000256" key="1">
    <source>
        <dbReference type="ARBA" id="ARBA00006432"/>
    </source>
</evidence>
<dbReference type="InterPro" id="IPR025110">
    <property type="entry name" value="AMP-bd_C"/>
</dbReference>
<dbReference type="InterPro" id="IPR042099">
    <property type="entry name" value="ANL_N_sf"/>
</dbReference>
<dbReference type="PANTHER" id="PTHR43201">
    <property type="entry name" value="ACYL-COA SYNTHETASE"/>
    <property type="match status" value="1"/>
</dbReference>
<reference evidence="6" key="1">
    <citation type="submission" date="2017-11" db="EMBL/GenBank/DDBJ databases">
        <title>The complete genome sequence of Sphingopyxis pomeranensis sp. nov. strain WS5A3p.</title>
        <authorList>
            <person name="Kaminski M.A."/>
        </authorList>
    </citation>
    <scope>NUCLEOTIDE SEQUENCE [LARGE SCALE GENOMIC DNA]</scope>
    <source>
        <strain evidence="6">WS5A3p</strain>
    </source>
</reference>
<dbReference type="GO" id="GO:0031956">
    <property type="term" value="F:medium-chain fatty acid-CoA ligase activity"/>
    <property type="evidence" value="ECO:0007669"/>
    <property type="project" value="TreeGrafter"/>
</dbReference>
<dbReference type="AlphaFoldDB" id="A0A2S8B3R5"/>
<dbReference type="PROSITE" id="PS00455">
    <property type="entry name" value="AMP_BINDING"/>
    <property type="match status" value="1"/>
</dbReference>
<dbReference type="Pfam" id="PF13193">
    <property type="entry name" value="AMP-binding_C"/>
    <property type="match status" value="1"/>
</dbReference>
<dbReference type="InterPro" id="IPR045851">
    <property type="entry name" value="AMP-bd_C_sf"/>
</dbReference>
<dbReference type="Pfam" id="PF00501">
    <property type="entry name" value="AMP-binding"/>
    <property type="match status" value="1"/>
</dbReference>
<dbReference type="InterPro" id="IPR000873">
    <property type="entry name" value="AMP-dep_synth/lig_dom"/>
</dbReference>
<evidence type="ECO:0000313" key="6">
    <source>
        <dbReference type="Proteomes" id="UP000238954"/>
    </source>
</evidence>
<sequence>MSNAGPFHEFTGRDLPWLVDWQASLRPDKIFLVWEPVDGAPQSWTYAAFAEETRAYAAGLAAQGITAEDTVVIHMGNCPEFLFAWHACARIGALVVTTNTGSSVDELGFFLEHSRAVAVLTEPRFLPVVRDAGAVLRWIACMEGADEQDAGDYRLLPFSALRGDDAVAPRRDAEPLRLGSVQYTSGTTSRPKGVVWTHANALWSGRTTAAHLGLTAEDITLIHLPLFHTNGLGYSHMSTLWSGGTIVLTPGFSASRFWDIAIRNCCTWVSQIGFTLNALISQPCPAEHSVRFFSSGSGGTICQDNWGISQISWYGSTETVSQNCHSDWRLPEAPGSMGRAAHEYELSIRDEADREVSFGERGRLWVRGLRGLSLFAGYLHDPAATDAAFDADGFYDTGDEVTPRADGEIFYASRAKDMLKVGGENVAALEIETVIMGVAGVREVAVVGKPHPLYQEVPVAFVVAHSNDAGLAAAIEAHCADKLSKFKRPWEVRVIDELPKGLLSKVLKKKLRVMAASES</sequence>
<proteinExistence type="inferred from homology"/>
<comment type="caution">
    <text evidence="5">The sequence shown here is derived from an EMBL/GenBank/DDBJ whole genome shotgun (WGS) entry which is preliminary data.</text>
</comment>
<keyword evidence="2 5" id="KW-0436">Ligase</keyword>
<feature type="domain" description="AMP-binding enzyme C-terminal" evidence="4">
    <location>
        <begin position="430"/>
        <end position="500"/>
    </location>
</feature>
<dbReference type="Proteomes" id="UP000238954">
    <property type="component" value="Chromosome"/>
</dbReference>
<organism evidence="5 6">
    <name type="scientific">Sphingopyxis lindanitolerans</name>
    <dbReference type="NCBI Taxonomy" id="2054227"/>
    <lineage>
        <taxon>Bacteria</taxon>
        <taxon>Pseudomonadati</taxon>
        <taxon>Pseudomonadota</taxon>
        <taxon>Alphaproteobacteria</taxon>
        <taxon>Sphingomonadales</taxon>
        <taxon>Sphingomonadaceae</taxon>
        <taxon>Sphingopyxis</taxon>
    </lineage>
</organism>
<keyword evidence="6" id="KW-1185">Reference proteome</keyword>
<dbReference type="GO" id="GO:0006631">
    <property type="term" value="P:fatty acid metabolic process"/>
    <property type="evidence" value="ECO:0007669"/>
    <property type="project" value="TreeGrafter"/>
</dbReference>
<dbReference type="RefSeq" id="WP_106000363.1">
    <property type="nucleotide sequence ID" value="NZ_CM009578.1"/>
</dbReference>
<protein>
    <submittedName>
        <fullName evidence="5">ATP-dependent acyl-CoA ligase</fullName>
    </submittedName>
</protein>
<dbReference type="Gene3D" id="3.40.50.12780">
    <property type="entry name" value="N-terminal domain of ligase-like"/>
    <property type="match status" value="1"/>
</dbReference>
<evidence type="ECO:0000313" key="5">
    <source>
        <dbReference type="EMBL" id="PQM26993.1"/>
    </source>
</evidence>
<feature type="domain" description="AMP-dependent synthetase/ligase" evidence="3">
    <location>
        <begin position="20"/>
        <end position="379"/>
    </location>
</feature>
<dbReference type="InterPro" id="IPR020845">
    <property type="entry name" value="AMP-binding_CS"/>
</dbReference>
<accession>A0A2S8B3R5</accession>